<accession>W6M8U3</accession>
<reference evidence="2" key="1">
    <citation type="submission" date="2013-07" db="EMBL/GenBank/DDBJ databases">
        <authorList>
            <person name="McIlroy S."/>
        </authorList>
    </citation>
    <scope>NUCLEOTIDE SEQUENCE [LARGE SCALE GENOMIC DNA]</scope>
    <source>
        <strain evidence="2">Run_A_D11</strain>
    </source>
</reference>
<name>W6M8U3_9GAMM</name>
<dbReference type="InterPro" id="IPR014562">
    <property type="entry name" value="UCP030959_TPR_rpt-cont"/>
</dbReference>
<proteinExistence type="predicted"/>
<gene>
    <name evidence="2" type="ORF">BN873_770030</name>
</gene>
<keyword evidence="1" id="KW-1133">Transmembrane helix</keyword>
<protein>
    <recommendedName>
        <fullName evidence="4">Tetratricopeptide repeat protein</fullName>
    </recommendedName>
</protein>
<dbReference type="InterPro" id="IPR019734">
    <property type="entry name" value="TPR_rpt"/>
</dbReference>
<sequence>MPVIGILILIIQIGFAAHAIRRGHDQIWIYLIIFVPLIGCLLYTLMVLLPEARSSRAVRGVSKAITTTLDPKRDLRKRLDNLDASDTVENRTMLADELIKHGMIDDAIELYQRSLKGIYGTDPYLLLGLAKAFFSAGKFKDSKETLDTLIQKNPEFRNQEGHLLYARSLEELGEIDKAMEEYQALCQYYSGAEAKCRYGLLLKRQGKIAEATQIFEELIRTAKRASKHSNRLNKEWLDIAQREAHSEG</sequence>
<dbReference type="STRING" id="1400863.BN873_770030"/>
<feature type="transmembrane region" description="Helical" evidence="1">
    <location>
        <begin position="26"/>
        <end position="49"/>
    </location>
</feature>
<dbReference type="InterPro" id="IPR011990">
    <property type="entry name" value="TPR-like_helical_dom_sf"/>
</dbReference>
<evidence type="ECO:0000256" key="1">
    <source>
        <dbReference type="SAM" id="Phobius"/>
    </source>
</evidence>
<dbReference type="SUPFAM" id="SSF48452">
    <property type="entry name" value="TPR-like"/>
    <property type="match status" value="1"/>
</dbReference>
<keyword evidence="1" id="KW-0812">Transmembrane</keyword>
<keyword evidence="3" id="KW-1185">Reference proteome</keyword>
<keyword evidence="1" id="KW-0472">Membrane</keyword>
<evidence type="ECO:0000313" key="2">
    <source>
        <dbReference type="EMBL" id="CDI03997.1"/>
    </source>
</evidence>
<dbReference type="AlphaFoldDB" id="W6M8U3"/>
<dbReference type="RefSeq" id="WP_048675512.1">
    <property type="nucleotide sequence ID" value="NZ_CBTJ020000088.1"/>
</dbReference>
<dbReference type="Pfam" id="PF13174">
    <property type="entry name" value="TPR_6"/>
    <property type="match status" value="1"/>
</dbReference>
<evidence type="ECO:0008006" key="4">
    <source>
        <dbReference type="Google" id="ProtNLM"/>
    </source>
</evidence>
<dbReference type="Gene3D" id="1.25.40.10">
    <property type="entry name" value="Tetratricopeptide repeat domain"/>
    <property type="match status" value="1"/>
</dbReference>
<dbReference type="Pfam" id="PF13181">
    <property type="entry name" value="TPR_8"/>
    <property type="match status" value="1"/>
</dbReference>
<dbReference type="OrthoDB" id="7559170at2"/>
<dbReference type="Proteomes" id="UP000035760">
    <property type="component" value="Unassembled WGS sequence"/>
</dbReference>
<dbReference type="EMBL" id="CBTJ020000088">
    <property type="protein sequence ID" value="CDI03997.1"/>
    <property type="molecule type" value="Genomic_DNA"/>
</dbReference>
<comment type="caution">
    <text evidence="2">The sequence shown here is derived from an EMBL/GenBank/DDBJ whole genome shotgun (WGS) entry which is preliminary data.</text>
</comment>
<reference evidence="2" key="2">
    <citation type="submission" date="2014-03" db="EMBL/GenBank/DDBJ databases">
        <title>Candidatus Competibacter-lineage genomes retrieved from metagenomes reveal functional metabolic diversity.</title>
        <authorList>
            <person name="McIlroy S.J."/>
            <person name="Albertsen M."/>
            <person name="Andresen E.K."/>
            <person name="Saunders A.M."/>
            <person name="Kristiansen R."/>
            <person name="Stokholm-Bjerregaard M."/>
            <person name="Nielsen K.L."/>
            <person name="Nielsen P.H."/>
        </authorList>
    </citation>
    <scope>NUCLEOTIDE SEQUENCE</scope>
    <source>
        <strain evidence="2">Run_A_D11</strain>
    </source>
</reference>
<evidence type="ECO:0000313" key="3">
    <source>
        <dbReference type="Proteomes" id="UP000035760"/>
    </source>
</evidence>
<dbReference type="PIRSF" id="PIRSF030959">
    <property type="entry name" value="UCP030959"/>
    <property type="match status" value="1"/>
</dbReference>
<dbReference type="Pfam" id="PF14559">
    <property type="entry name" value="TPR_19"/>
    <property type="match status" value="1"/>
</dbReference>
<organism evidence="2 3">
    <name type="scientific">Candidatus Competibacter denitrificans Run_A_D11</name>
    <dbReference type="NCBI Taxonomy" id="1400863"/>
    <lineage>
        <taxon>Bacteria</taxon>
        <taxon>Pseudomonadati</taxon>
        <taxon>Pseudomonadota</taxon>
        <taxon>Gammaproteobacteria</taxon>
        <taxon>Candidatus Competibacteraceae</taxon>
        <taxon>Candidatus Competibacter</taxon>
    </lineage>
</organism>